<feature type="region of interest" description="Disordered" evidence="5">
    <location>
        <begin position="468"/>
        <end position="547"/>
    </location>
</feature>
<feature type="transmembrane region" description="Helical" evidence="6">
    <location>
        <begin position="107"/>
        <end position="130"/>
    </location>
</feature>
<dbReference type="EMBL" id="WHUW01000027">
    <property type="protein sequence ID" value="KAF8434753.1"/>
    <property type="molecule type" value="Genomic_DNA"/>
</dbReference>
<dbReference type="PANTHER" id="PTHR31794:SF2">
    <property type="entry name" value="AUXIN EFFLUX TRANSPORTER FAMILY PROTEIN (EUROFUNG)"/>
    <property type="match status" value="1"/>
</dbReference>
<evidence type="ECO:0000256" key="5">
    <source>
        <dbReference type="SAM" id="MobiDB-lite"/>
    </source>
</evidence>
<dbReference type="Proteomes" id="UP001194468">
    <property type="component" value="Unassembled WGS sequence"/>
</dbReference>
<evidence type="ECO:0000313" key="8">
    <source>
        <dbReference type="Proteomes" id="UP001194468"/>
    </source>
</evidence>
<keyword evidence="8" id="KW-1185">Reference proteome</keyword>
<feature type="transmembrane region" description="Helical" evidence="6">
    <location>
        <begin position="557"/>
        <end position="578"/>
    </location>
</feature>
<reference evidence="7" key="1">
    <citation type="submission" date="2019-10" db="EMBL/GenBank/DDBJ databases">
        <authorList>
            <consortium name="DOE Joint Genome Institute"/>
            <person name="Kuo A."/>
            <person name="Miyauchi S."/>
            <person name="Kiss E."/>
            <person name="Drula E."/>
            <person name="Kohler A."/>
            <person name="Sanchez-Garcia M."/>
            <person name="Andreopoulos B."/>
            <person name="Barry K.W."/>
            <person name="Bonito G."/>
            <person name="Buee M."/>
            <person name="Carver A."/>
            <person name="Chen C."/>
            <person name="Cichocki N."/>
            <person name="Clum A."/>
            <person name="Culley D."/>
            <person name="Crous P.W."/>
            <person name="Fauchery L."/>
            <person name="Girlanda M."/>
            <person name="Hayes R."/>
            <person name="Keri Z."/>
            <person name="LaButti K."/>
            <person name="Lipzen A."/>
            <person name="Lombard V."/>
            <person name="Magnuson J."/>
            <person name="Maillard F."/>
            <person name="Morin E."/>
            <person name="Murat C."/>
            <person name="Nolan M."/>
            <person name="Ohm R."/>
            <person name="Pangilinan J."/>
            <person name="Pereira M."/>
            <person name="Perotto S."/>
            <person name="Peter M."/>
            <person name="Riley R."/>
            <person name="Sitrit Y."/>
            <person name="Stielow B."/>
            <person name="Szollosi G."/>
            <person name="Zifcakova L."/>
            <person name="Stursova M."/>
            <person name="Spatafora J.W."/>
            <person name="Tedersoo L."/>
            <person name="Vaario L.-M."/>
            <person name="Yamada A."/>
            <person name="Yan M."/>
            <person name="Wang P."/>
            <person name="Xu J."/>
            <person name="Bruns T."/>
            <person name="Baldrian P."/>
            <person name="Vilgalys R."/>
            <person name="Henrissat B."/>
            <person name="Grigoriev I.V."/>
            <person name="Hibbett D."/>
            <person name="Nagy L.G."/>
            <person name="Martin F.M."/>
        </authorList>
    </citation>
    <scope>NUCLEOTIDE SEQUENCE</scope>
    <source>
        <strain evidence="7">BED1</strain>
    </source>
</reference>
<comment type="caution">
    <text evidence="7">The sequence shown here is derived from an EMBL/GenBank/DDBJ whole genome shotgun (WGS) entry which is preliminary data.</text>
</comment>
<dbReference type="GO" id="GO:0055085">
    <property type="term" value="P:transmembrane transport"/>
    <property type="evidence" value="ECO:0007669"/>
    <property type="project" value="InterPro"/>
</dbReference>
<keyword evidence="2 6" id="KW-0812">Transmembrane</keyword>
<keyword evidence="3 6" id="KW-1133">Transmembrane helix</keyword>
<dbReference type="GO" id="GO:0016020">
    <property type="term" value="C:membrane"/>
    <property type="evidence" value="ECO:0007669"/>
    <property type="project" value="UniProtKB-SubCell"/>
</dbReference>
<gene>
    <name evidence="7" type="ORF">L210DRAFT_511096</name>
</gene>
<proteinExistence type="predicted"/>
<feature type="compositionally biased region" description="Acidic residues" evidence="5">
    <location>
        <begin position="269"/>
        <end position="288"/>
    </location>
</feature>
<keyword evidence="4 6" id="KW-0472">Membrane</keyword>
<feature type="transmembrane region" description="Helical" evidence="6">
    <location>
        <begin position="74"/>
        <end position="95"/>
    </location>
</feature>
<dbReference type="PANTHER" id="PTHR31794">
    <property type="entry name" value="AUXIN EFFLUX TRANSPORTER FAMILY PROTEIN (EUROFUNG)"/>
    <property type="match status" value="1"/>
</dbReference>
<feature type="compositionally biased region" description="Polar residues" evidence="5">
    <location>
        <begin position="535"/>
        <end position="547"/>
    </location>
</feature>
<dbReference type="Pfam" id="PF03547">
    <property type="entry name" value="Mem_trans"/>
    <property type="match status" value="1"/>
</dbReference>
<dbReference type="AlphaFoldDB" id="A0AAD4BMG8"/>
<evidence type="ECO:0000256" key="1">
    <source>
        <dbReference type="ARBA" id="ARBA00004141"/>
    </source>
</evidence>
<feature type="transmembrane region" description="Helical" evidence="6">
    <location>
        <begin position="664"/>
        <end position="686"/>
    </location>
</feature>
<accession>A0AAD4BMG8</accession>
<comment type="subcellular location">
    <subcellularLocation>
        <location evidence="1">Membrane</location>
        <topology evidence="1">Multi-pass membrane protein</topology>
    </subcellularLocation>
</comment>
<feature type="transmembrane region" description="Helical" evidence="6">
    <location>
        <begin position="12"/>
        <end position="35"/>
    </location>
</feature>
<feature type="compositionally biased region" description="Basic residues" evidence="5">
    <location>
        <begin position="468"/>
        <end position="478"/>
    </location>
</feature>
<dbReference type="InterPro" id="IPR004776">
    <property type="entry name" value="Mem_transp_PIN-like"/>
</dbReference>
<evidence type="ECO:0000256" key="2">
    <source>
        <dbReference type="ARBA" id="ARBA00022692"/>
    </source>
</evidence>
<feature type="transmembrane region" description="Helical" evidence="6">
    <location>
        <begin position="47"/>
        <end position="68"/>
    </location>
</feature>
<evidence type="ECO:0000256" key="6">
    <source>
        <dbReference type="SAM" id="Phobius"/>
    </source>
</evidence>
<evidence type="ECO:0000256" key="3">
    <source>
        <dbReference type="ARBA" id="ARBA00022989"/>
    </source>
</evidence>
<feature type="compositionally biased region" description="Low complexity" evidence="5">
    <location>
        <begin position="514"/>
        <end position="529"/>
    </location>
</feature>
<reference evidence="7" key="2">
    <citation type="journal article" date="2020" name="Nat. Commun.">
        <title>Large-scale genome sequencing of mycorrhizal fungi provides insights into the early evolution of symbiotic traits.</title>
        <authorList>
            <person name="Miyauchi S."/>
            <person name="Kiss E."/>
            <person name="Kuo A."/>
            <person name="Drula E."/>
            <person name="Kohler A."/>
            <person name="Sanchez-Garcia M."/>
            <person name="Morin E."/>
            <person name="Andreopoulos B."/>
            <person name="Barry K.W."/>
            <person name="Bonito G."/>
            <person name="Buee M."/>
            <person name="Carver A."/>
            <person name="Chen C."/>
            <person name="Cichocki N."/>
            <person name="Clum A."/>
            <person name="Culley D."/>
            <person name="Crous P.W."/>
            <person name="Fauchery L."/>
            <person name="Girlanda M."/>
            <person name="Hayes R.D."/>
            <person name="Keri Z."/>
            <person name="LaButti K."/>
            <person name="Lipzen A."/>
            <person name="Lombard V."/>
            <person name="Magnuson J."/>
            <person name="Maillard F."/>
            <person name="Murat C."/>
            <person name="Nolan M."/>
            <person name="Ohm R.A."/>
            <person name="Pangilinan J."/>
            <person name="Pereira M.F."/>
            <person name="Perotto S."/>
            <person name="Peter M."/>
            <person name="Pfister S."/>
            <person name="Riley R."/>
            <person name="Sitrit Y."/>
            <person name="Stielow J.B."/>
            <person name="Szollosi G."/>
            <person name="Zifcakova L."/>
            <person name="Stursova M."/>
            <person name="Spatafora J.W."/>
            <person name="Tedersoo L."/>
            <person name="Vaario L.M."/>
            <person name="Yamada A."/>
            <person name="Yan M."/>
            <person name="Wang P."/>
            <person name="Xu J."/>
            <person name="Bruns T."/>
            <person name="Baldrian P."/>
            <person name="Vilgalys R."/>
            <person name="Dunand C."/>
            <person name="Henrissat B."/>
            <person name="Grigoriev I.V."/>
            <person name="Hibbett D."/>
            <person name="Nagy L.G."/>
            <person name="Martin F.M."/>
        </authorList>
    </citation>
    <scope>NUCLEOTIDE SEQUENCE</scope>
    <source>
        <strain evidence="7">BED1</strain>
    </source>
</reference>
<evidence type="ECO:0000313" key="7">
    <source>
        <dbReference type="EMBL" id="KAF8434753.1"/>
    </source>
</evidence>
<feature type="transmembrane region" description="Helical" evidence="6">
    <location>
        <begin position="590"/>
        <end position="612"/>
    </location>
</feature>
<protein>
    <submittedName>
        <fullName evidence="7">Membrane transport protein-domain-containing protein</fullName>
    </submittedName>
</protein>
<feature type="transmembrane region" description="Helical" evidence="6">
    <location>
        <begin position="150"/>
        <end position="168"/>
    </location>
</feature>
<feature type="region of interest" description="Disordered" evidence="5">
    <location>
        <begin position="256"/>
        <end position="324"/>
    </location>
</feature>
<evidence type="ECO:0000256" key="4">
    <source>
        <dbReference type="ARBA" id="ARBA00023136"/>
    </source>
</evidence>
<organism evidence="7 8">
    <name type="scientific">Boletus edulis BED1</name>
    <dbReference type="NCBI Taxonomy" id="1328754"/>
    <lineage>
        <taxon>Eukaryota</taxon>
        <taxon>Fungi</taxon>
        <taxon>Dikarya</taxon>
        <taxon>Basidiomycota</taxon>
        <taxon>Agaricomycotina</taxon>
        <taxon>Agaricomycetes</taxon>
        <taxon>Agaricomycetidae</taxon>
        <taxon>Boletales</taxon>
        <taxon>Boletineae</taxon>
        <taxon>Boletaceae</taxon>
        <taxon>Boletoideae</taxon>
        <taxon>Boletus</taxon>
    </lineage>
</organism>
<dbReference type="GO" id="GO:0005783">
    <property type="term" value="C:endoplasmic reticulum"/>
    <property type="evidence" value="ECO:0007669"/>
    <property type="project" value="TreeGrafter"/>
</dbReference>
<name>A0AAD4BMG8_BOLED</name>
<sequence>MMGVPVQDILFTVFQSIFEVFLLCLAGFTLSAKGIVDKPTSKALNHINIALFTPSLLFSKVAFFLTPAKLRQLWVIPIFFVVVTGLSAVVAHCLARACRLKRSQVNYATAASMFMNSNSLPVAIMQSLAATVPILKWGPDDTVDAMFGRSLTYLVVFSTLGMMLRWSYGIRLLSQANEPESITPPPATYRDIDDTDQHPALTRVSVQPPATGPLVDYETEADIETRHRHVWRTHPLRSRLPHPRLTRYHAHPHLHSHLPAVPTSLGDQSESDDTDELESTEGDGDSEDTIALRSQIDTGSSTEAEDHASEPPSAPLVSSSSERTPRWVRATLPSPIRLLNAITSLSPPLVASFSALFCVLVPPFQRLIKSQEMIPFKGALDSAGACSVPLTLLVLGGWFWDEDSTPKIKHNGETSTVSDGQGNAKSQAKGRCHATQHAPQSHNSSTASLSSMIGAFGDVLMAHIHLRRGSTRTSRRVRAGVDESVGANDVESGPQLATHTEIEVEEAENSGVGRASQSRSRSRIDSASRQARRSPINTTTPASTNPPGETLTVVITLLARMVVAPLIITPMIVLVSRLGWGGEVFEDPVFIVSSMLLISSPPALTLAQVRFLSLDPISVRHYFVHHLLQISQRAKKPPTTAGASAAADTTHATPFERLLSRTVFWSYLVLTPPITIASVMTGLLLVES</sequence>